<dbReference type="GO" id="GO:0006935">
    <property type="term" value="P:chemotaxis"/>
    <property type="evidence" value="ECO:0007669"/>
    <property type="project" value="UniProtKB-KW"/>
</dbReference>
<gene>
    <name evidence="14" type="ORF">C8D86_13112</name>
</gene>
<keyword evidence="5" id="KW-1003">Cell membrane</keyword>
<reference evidence="14 15" key="1">
    <citation type="submission" date="2018-07" db="EMBL/GenBank/DDBJ databases">
        <title>Genomic Encyclopedia of Type Strains, Phase IV (KMG-IV): sequencing the most valuable type-strain genomes for metagenomic binning, comparative biology and taxonomic classification.</title>
        <authorList>
            <person name="Goeker M."/>
        </authorList>
    </citation>
    <scope>NUCLEOTIDE SEQUENCE [LARGE SCALE GENOMIC DNA]</scope>
    <source>
        <strain evidence="14 15">DSM 16500</strain>
    </source>
</reference>
<evidence type="ECO:0000256" key="6">
    <source>
        <dbReference type="ARBA" id="ARBA00022500"/>
    </source>
</evidence>
<keyword evidence="14" id="KW-0969">Cilium</keyword>
<name>A0A370G5N9_9COXI</name>
<dbReference type="GO" id="GO:0009425">
    <property type="term" value="C:bacterial-type flagellum basal body"/>
    <property type="evidence" value="ECO:0007669"/>
    <property type="project" value="UniProtKB-SubCell"/>
</dbReference>
<dbReference type="PANTHER" id="PTHR30534:SF0">
    <property type="entry name" value="FLAGELLAR MOTOR SWITCH PROTEIN FLIG"/>
    <property type="match status" value="1"/>
</dbReference>
<keyword evidence="14" id="KW-0282">Flagellum</keyword>
<dbReference type="InterPro" id="IPR011002">
    <property type="entry name" value="FliG_a-hlx"/>
</dbReference>
<comment type="similarity">
    <text evidence="3">Belongs to the FliG family.</text>
</comment>
<dbReference type="AlphaFoldDB" id="A0A370G5N9"/>
<feature type="domain" description="Flagellar motor switch protein FliG middle" evidence="12">
    <location>
        <begin position="112"/>
        <end position="187"/>
    </location>
</feature>
<keyword evidence="6" id="KW-0145">Chemotaxis</keyword>
<dbReference type="InterPro" id="IPR000090">
    <property type="entry name" value="Flg_Motor_Flig"/>
</dbReference>
<dbReference type="InterPro" id="IPR028263">
    <property type="entry name" value="FliG_N"/>
</dbReference>
<dbReference type="GO" id="GO:0071973">
    <property type="term" value="P:bacterial-type flagellum-dependent cell motility"/>
    <property type="evidence" value="ECO:0007669"/>
    <property type="project" value="InterPro"/>
</dbReference>
<dbReference type="InterPro" id="IPR023087">
    <property type="entry name" value="Flg_Motor_Flig_C"/>
</dbReference>
<dbReference type="GO" id="GO:0005886">
    <property type="term" value="C:plasma membrane"/>
    <property type="evidence" value="ECO:0007669"/>
    <property type="project" value="UniProtKB-SubCell"/>
</dbReference>
<evidence type="ECO:0000256" key="7">
    <source>
        <dbReference type="ARBA" id="ARBA00022779"/>
    </source>
</evidence>
<organism evidence="14 15">
    <name type="scientific">Aquicella lusitana</name>
    <dbReference type="NCBI Taxonomy" id="254246"/>
    <lineage>
        <taxon>Bacteria</taxon>
        <taxon>Pseudomonadati</taxon>
        <taxon>Pseudomonadota</taxon>
        <taxon>Gammaproteobacteria</taxon>
        <taxon>Legionellales</taxon>
        <taxon>Coxiellaceae</taxon>
        <taxon>Aquicella</taxon>
    </lineage>
</organism>
<keyword evidence="14" id="KW-0966">Cell projection</keyword>
<keyword evidence="8" id="KW-0472">Membrane</keyword>
<dbReference type="GO" id="GO:0003774">
    <property type="term" value="F:cytoskeletal motor activity"/>
    <property type="evidence" value="ECO:0007669"/>
    <property type="project" value="InterPro"/>
</dbReference>
<feature type="domain" description="Flagellar motor switch protein FliG C-terminal" evidence="11">
    <location>
        <begin position="217"/>
        <end position="323"/>
    </location>
</feature>
<feature type="domain" description="Flagellar motor switch protein FliG N-terminal" evidence="13">
    <location>
        <begin position="2"/>
        <end position="85"/>
    </location>
</feature>
<dbReference type="Pfam" id="PF14841">
    <property type="entry name" value="FliG_M"/>
    <property type="match status" value="1"/>
</dbReference>
<evidence type="ECO:0000259" key="11">
    <source>
        <dbReference type="Pfam" id="PF01706"/>
    </source>
</evidence>
<evidence type="ECO:0000256" key="4">
    <source>
        <dbReference type="ARBA" id="ARBA00021870"/>
    </source>
</evidence>
<dbReference type="RefSeq" id="WP_114835317.1">
    <property type="nucleotide sequence ID" value="NZ_LR699116.1"/>
</dbReference>
<keyword evidence="7" id="KW-0283">Flagellar rotation</keyword>
<evidence type="ECO:0000256" key="3">
    <source>
        <dbReference type="ARBA" id="ARBA00010299"/>
    </source>
</evidence>
<proteinExistence type="inferred from homology"/>
<evidence type="ECO:0000259" key="13">
    <source>
        <dbReference type="Pfam" id="PF14842"/>
    </source>
</evidence>
<evidence type="ECO:0000256" key="2">
    <source>
        <dbReference type="ARBA" id="ARBA00004515"/>
    </source>
</evidence>
<evidence type="ECO:0000313" key="14">
    <source>
        <dbReference type="EMBL" id="RDI38530.1"/>
    </source>
</evidence>
<evidence type="ECO:0000256" key="1">
    <source>
        <dbReference type="ARBA" id="ARBA00004117"/>
    </source>
</evidence>
<keyword evidence="9" id="KW-0975">Bacterial flagellum</keyword>
<keyword evidence="15" id="KW-1185">Reference proteome</keyword>
<comment type="function">
    <text evidence="10">FliG is one of three proteins (FliG, FliN, FliM) that forms the rotor-mounted switch complex (C ring), located at the base of the basal body. This complex interacts with the CheY and CheZ chemotaxis proteins, in addition to contacting components of the motor that determine the direction of flagellar rotation.</text>
</comment>
<evidence type="ECO:0000256" key="8">
    <source>
        <dbReference type="ARBA" id="ARBA00023136"/>
    </source>
</evidence>
<dbReference type="EMBL" id="QQAX01000031">
    <property type="protein sequence ID" value="RDI38530.1"/>
    <property type="molecule type" value="Genomic_DNA"/>
</dbReference>
<accession>A0A370G5N9</accession>
<dbReference type="SUPFAM" id="SSF48029">
    <property type="entry name" value="FliG"/>
    <property type="match status" value="2"/>
</dbReference>
<dbReference type="PANTHER" id="PTHR30534">
    <property type="entry name" value="FLAGELLAR MOTOR SWITCH PROTEIN FLIG"/>
    <property type="match status" value="1"/>
</dbReference>
<evidence type="ECO:0000259" key="12">
    <source>
        <dbReference type="Pfam" id="PF14841"/>
    </source>
</evidence>
<evidence type="ECO:0000313" key="15">
    <source>
        <dbReference type="Proteomes" id="UP000254720"/>
    </source>
</evidence>
<evidence type="ECO:0000256" key="10">
    <source>
        <dbReference type="ARBA" id="ARBA00025598"/>
    </source>
</evidence>
<comment type="caution">
    <text evidence="14">The sequence shown here is derived from an EMBL/GenBank/DDBJ whole genome shotgun (WGS) entry which is preliminary data.</text>
</comment>
<protein>
    <recommendedName>
        <fullName evidence="4">Flagellar motor switch protein FliG</fullName>
    </recommendedName>
</protein>
<sequence>MDKIRNAAIILLGVGEKAAAEILKSMNPREVKAIIDAINNIDSITEEDLIRAINEFFTESNNSSGIDISEKEMIKNTLLTAVGSKGGGVFIQGANPDKDSWLELIREQPMDSIVHLIQDEHPQIITAFVIIVFNNISSEHGTKLIKAMPKEMQNQVFKRMTNLGYISRFAIDAVAVYFQRQLESSERNNIISVDGLETVANIVSYLDSETERQIMAELTNEDKDLGEKIQDKMFPFQRLAELDKKSLQILLSEVKNEDLVIALKGVDDRVKEIFFQNMSAKSAEILRDDLESKGPVKLAHVLDAQKNIIRTAKKLDQEEKIVLSMKTNSDIVY</sequence>
<dbReference type="Pfam" id="PF14842">
    <property type="entry name" value="FliG_N"/>
    <property type="match status" value="1"/>
</dbReference>
<evidence type="ECO:0000256" key="5">
    <source>
        <dbReference type="ARBA" id="ARBA00022475"/>
    </source>
</evidence>
<dbReference type="Gene3D" id="1.10.220.30">
    <property type="match status" value="3"/>
</dbReference>
<dbReference type="Proteomes" id="UP000254720">
    <property type="component" value="Unassembled WGS sequence"/>
</dbReference>
<dbReference type="PRINTS" id="PR00954">
    <property type="entry name" value="FLGMOTORFLIG"/>
</dbReference>
<dbReference type="Pfam" id="PF01706">
    <property type="entry name" value="FliG_C"/>
    <property type="match status" value="1"/>
</dbReference>
<comment type="subcellular location">
    <subcellularLocation>
        <location evidence="1">Bacterial flagellum basal body</location>
    </subcellularLocation>
    <subcellularLocation>
        <location evidence="2">Cell inner membrane</location>
        <topology evidence="2">Peripheral membrane protein</topology>
        <orientation evidence="2">Cytoplasmic side</orientation>
    </subcellularLocation>
</comment>
<dbReference type="OrthoDB" id="9780302at2"/>
<evidence type="ECO:0000256" key="9">
    <source>
        <dbReference type="ARBA" id="ARBA00023143"/>
    </source>
</evidence>
<dbReference type="InterPro" id="IPR032779">
    <property type="entry name" value="FliG_M"/>
</dbReference>